<dbReference type="InterPro" id="IPR005119">
    <property type="entry name" value="LysR_subst-bd"/>
</dbReference>
<dbReference type="Gene3D" id="1.10.10.10">
    <property type="entry name" value="Winged helix-like DNA-binding domain superfamily/Winged helix DNA-binding domain"/>
    <property type="match status" value="1"/>
</dbReference>
<name>A0A916VQQ1_9RHOB</name>
<keyword evidence="3" id="KW-0238">DNA-binding</keyword>
<dbReference type="FunFam" id="1.10.10.10:FF:000001">
    <property type="entry name" value="LysR family transcriptional regulator"/>
    <property type="match status" value="1"/>
</dbReference>
<evidence type="ECO:0000256" key="2">
    <source>
        <dbReference type="ARBA" id="ARBA00023015"/>
    </source>
</evidence>
<dbReference type="Pfam" id="PF03466">
    <property type="entry name" value="LysR_substrate"/>
    <property type="match status" value="1"/>
</dbReference>
<comment type="caution">
    <text evidence="6">The sequence shown here is derived from an EMBL/GenBank/DDBJ whole genome shotgun (WGS) entry which is preliminary data.</text>
</comment>
<dbReference type="InterPro" id="IPR036388">
    <property type="entry name" value="WH-like_DNA-bd_sf"/>
</dbReference>
<dbReference type="CDD" id="cd05466">
    <property type="entry name" value="PBP2_LTTR_substrate"/>
    <property type="match status" value="1"/>
</dbReference>
<dbReference type="InterPro" id="IPR000847">
    <property type="entry name" value="LysR_HTH_N"/>
</dbReference>
<protein>
    <recommendedName>
        <fullName evidence="5">HTH lysR-type domain-containing protein</fullName>
    </recommendedName>
</protein>
<dbReference type="Pfam" id="PF00126">
    <property type="entry name" value="HTH_1"/>
    <property type="match status" value="1"/>
</dbReference>
<keyword evidence="7" id="KW-1185">Reference proteome</keyword>
<dbReference type="EMBL" id="BMKA01000003">
    <property type="protein sequence ID" value="GGA21294.1"/>
    <property type="molecule type" value="Genomic_DNA"/>
</dbReference>
<dbReference type="Gene3D" id="3.40.190.10">
    <property type="entry name" value="Periplasmic binding protein-like II"/>
    <property type="match status" value="2"/>
</dbReference>
<sequence length="321" mass="35331">MVDTPGKLSLWAIEVFIAAVEEGSVSNAAKRLSASISSVSQQLTNLEAALGASLLDRSTRPQQLTPAGGLFLKRAQAILSEANQAKAELAVYNFSQMSRLRLGLIEDFDAEVTPALMEQLAGALKGCQFLLESASSYTLSDALESRALDLVVVADLNIAETWMQVHSLMQEPFVAVAPKGYVDQSKPVLEQLEKLPFVRYSSRQMMGRQIEAHLSRQRINLPNRFEFGSYHAILSMVASGRSWSVTTPLGYMSAQRFHGALDVMPLPFKALTRSISLIARQGEMDTIAGDVAGLMRPLIRQKLVEPCLEKFPWMGPDFRVE</sequence>
<dbReference type="PROSITE" id="PS50931">
    <property type="entry name" value="HTH_LYSR"/>
    <property type="match status" value="1"/>
</dbReference>
<gene>
    <name evidence="6" type="ORF">GCM10011498_22490</name>
</gene>
<dbReference type="GO" id="GO:0003700">
    <property type="term" value="F:DNA-binding transcription factor activity"/>
    <property type="evidence" value="ECO:0007669"/>
    <property type="project" value="InterPro"/>
</dbReference>
<organism evidence="6 7">
    <name type="scientific">Neptunicoccus cionae</name>
    <dbReference type="NCBI Taxonomy" id="2035344"/>
    <lineage>
        <taxon>Bacteria</taxon>
        <taxon>Pseudomonadati</taxon>
        <taxon>Pseudomonadota</taxon>
        <taxon>Alphaproteobacteria</taxon>
        <taxon>Rhodobacterales</taxon>
        <taxon>Paracoccaceae</taxon>
        <taxon>Neptunicoccus</taxon>
    </lineage>
</organism>
<dbReference type="PANTHER" id="PTHR30126:SF40">
    <property type="entry name" value="HTH-TYPE TRANSCRIPTIONAL REGULATOR GLTR"/>
    <property type="match status" value="1"/>
</dbReference>
<dbReference type="InterPro" id="IPR036390">
    <property type="entry name" value="WH_DNA-bd_sf"/>
</dbReference>
<evidence type="ECO:0000259" key="5">
    <source>
        <dbReference type="PROSITE" id="PS50931"/>
    </source>
</evidence>
<evidence type="ECO:0000256" key="3">
    <source>
        <dbReference type="ARBA" id="ARBA00023125"/>
    </source>
</evidence>
<evidence type="ECO:0000256" key="4">
    <source>
        <dbReference type="ARBA" id="ARBA00023163"/>
    </source>
</evidence>
<proteinExistence type="inferred from homology"/>
<accession>A0A916VQQ1</accession>
<keyword evidence="2" id="KW-0805">Transcription regulation</keyword>
<dbReference type="AlphaFoldDB" id="A0A916VQQ1"/>
<keyword evidence="4" id="KW-0804">Transcription</keyword>
<evidence type="ECO:0000256" key="1">
    <source>
        <dbReference type="ARBA" id="ARBA00009437"/>
    </source>
</evidence>
<reference evidence="6" key="1">
    <citation type="journal article" date="2014" name="Int. J. Syst. Evol. Microbiol.">
        <title>Complete genome sequence of Corynebacterium casei LMG S-19264T (=DSM 44701T), isolated from a smear-ripened cheese.</title>
        <authorList>
            <consortium name="US DOE Joint Genome Institute (JGI-PGF)"/>
            <person name="Walter F."/>
            <person name="Albersmeier A."/>
            <person name="Kalinowski J."/>
            <person name="Ruckert C."/>
        </authorList>
    </citation>
    <scope>NUCLEOTIDE SEQUENCE</scope>
    <source>
        <strain evidence="6">CGMCC 1.15880</strain>
    </source>
</reference>
<comment type="similarity">
    <text evidence="1">Belongs to the LysR transcriptional regulatory family.</text>
</comment>
<dbReference type="Proteomes" id="UP000628017">
    <property type="component" value="Unassembled WGS sequence"/>
</dbReference>
<evidence type="ECO:0000313" key="7">
    <source>
        <dbReference type="Proteomes" id="UP000628017"/>
    </source>
</evidence>
<dbReference type="SUPFAM" id="SSF46785">
    <property type="entry name" value="Winged helix' DNA-binding domain"/>
    <property type="match status" value="1"/>
</dbReference>
<dbReference type="SUPFAM" id="SSF53850">
    <property type="entry name" value="Periplasmic binding protein-like II"/>
    <property type="match status" value="1"/>
</dbReference>
<dbReference type="RefSeq" id="WP_188675070.1">
    <property type="nucleotide sequence ID" value="NZ_BMKA01000003.1"/>
</dbReference>
<dbReference type="GO" id="GO:0000976">
    <property type="term" value="F:transcription cis-regulatory region binding"/>
    <property type="evidence" value="ECO:0007669"/>
    <property type="project" value="TreeGrafter"/>
</dbReference>
<reference evidence="6" key="2">
    <citation type="submission" date="2020-09" db="EMBL/GenBank/DDBJ databases">
        <authorList>
            <person name="Sun Q."/>
            <person name="Zhou Y."/>
        </authorList>
    </citation>
    <scope>NUCLEOTIDE SEQUENCE</scope>
    <source>
        <strain evidence="6">CGMCC 1.15880</strain>
    </source>
</reference>
<evidence type="ECO:0000313" key="6">
    <source>
        <dbReference type="EMBL" id="GGA21294.1"/>
    </source>
</evidence>
<feature type="domain" description="HTH lysR-type" evidence="5">
    <location>
        <begin position="8"/>
        <end position="65"/>
    </location>
</feature>
<dbReference type="PANTHER" id="PTHR30126">
    <property type="entry name" value="HTH-TYPE TRANSCRIPTIONAL REGULATOR"/>
    <property type="match status" value="1"/>
</dbReference>